<evidence type="ECO:0000313" key="2">
    <source>
        <dbReference type="Proteomes" id="UP000005317"/>
    </source>
</evidence>
<dbReference type="EMBL" id="JH651384">
    <property type="protein sequence ID" value="EIJ34321.1"/>
    <property type="molecule type" value="Genomic_DNA"/>
</dbReference>
<evidence type="ECO:0000313" key="1">
    <source>
        <dbReference type="EMBL" id="EIJ34321.1"/>
    </source>
</evidence>
<protein>
    <submittedName>
        <fullName evidence="1">Uncharacterized protein</fullName>
    </submittedName>
</protein>
<proteinExistence type="predicted"/>
<dbReference type="RefSeq" id="WP_002708252.1">
    <property type="nucleotide sequence ID" value="NZ_JH651384.1"/>
</dbReference>
<accession>A0A656HB40</accession>
<name>A0A656HB40_THINJ</name>
<gene>
    <name evidence="1" type="ORF">Thini_1740</name>
</gene>
<keyword evidence="2" id="KW-1185">Reference proteome</keyword>
<sequence>MTHADDLWPTPEYYQQVEKLRRMIGQPVYVVEINSTEINAGVHFPGQPLVLLAIVDFPRPDPYRQLCPHLLVLDDGRGVNLGRVARVSRNSAFTPQAEDVLFINREFAEGVLFAPRSLSRESVAATTRAALGRMLGKGPEAALLHQKRGEEGA</sequence>
<dbReference type="AlphaFoldDB" id="A0A656HB40"/>
<reference evidence="2" key="1">
    <citation type="journal article" date="2011" name="Stand. Genomic Sci.">
        <title>Genome sequence of the filamentous, gliding Thiothrix nivea neotype strain (JP2(T)).</title>
        <authorList>
            <person name="Lapidus A."/>
            <person name="Nolan M."/>
            <person name="Lucas S."/>
            <person name="Glavina Del Rio T."/>
            <person name="Tice H."/>
            <person name="Cheng J.F."/>
            <person name="Tapia R."/>
            <person name="Han C."/>
            <person name="Goodwin L."/>
            <person name="Pitluck S."/>
            <person name="Liolios K."/>
            <person name="Pagani I."/>
            <person name="Ivanova N."/>
            <person name="Huntemann M."/>
            <person name="Mavromatis K."/>
            <person name="Mikhailova N."/>
            <person name="Pati A."/>
            <person name="Chen A."/>
            <person name="Palaniappan K."/>
            <person name="Land M."/>
            <person name="Brambilla E.M."/>
            <person name="Rohde M."/>
            <person name="Abt B."/>
            <person name="Verbarg S."/>
            <person name="Goker M."/>
            <person name="Bristow J."/>
            <person name="Eisen J.A."/>
            <person name="Markowitz V."/>
            <person name="Hugenholtz P."/>
            <person name="Kyrpides N.C."/>
            <person name="Klenk H.P."/>
            <person name="Woyke T."/>
        </authorList>
    </citation>
    <scope>NUCLEOTIDE SEQUENCE [LARGE SCALE GENOMIC DNA]</scope>
    <source>
        <strain evidence="2">ATCC 35100 / DSM 5205 / JP2</strain>
    </source>
</reference>
<organism evidence="1 2">
    <name type="scientific">Thiothrix nivea (strain ATCC 35100 / DSM 5205 / JP2)</name>
    <dbReference type="NCBI Taxonomy" id="870187"/>
    <lineage>
        <taxon>Bacteria</taxon>
        <taxon>Pseudomonadati</taxon>
        <taxon>Pseudomonadota</taxon>
        <taxon>Gammaproteobacteria</taxon>
        <taxon>Thiotrichales</taxon>
        <taxon>Thiotrichaceae</taxon>
        <taxon>Thiothrix</taxon>
    </lineage>
</organism>
<dbReference type="Proteomes" id="UP000005317">
    <property type="component" value="Unassembled WGS sequence"/>
</dbReference>
<dbReference type="OrthoDB" id="5768841at2"/>